<dbReference type="EMBL" id="CP009249">
    <property type="protein sequence ID" value="APT91811.1"/>
    <property type="molecule type" value="Genomic_DNA"/>
</dbReference>
<gene>
    <name evidence="1" type="ORF">CPHO_01540</name>
</gene>
<organism evidence="1 2">
    <name type="scientific">Corynebacterium phocae</name>
    <dbReference type="NCBI Taxonomy" id="161895"/>
    <lineage>
        <taxon>Bacteria</taxon>
        <taxon>Bacillati</taxon>
        <taxon>Actinomycetota</taxon>
        <taxon>Actinomycetes</taxon>
        <taxon>Mycobacteriales</taxon>
        <taxon>Corynebacteriaceae</taxon>
        <taxon>Corynebacterium</taxon>
    </lineage>
</organism>
<evidence type="ECO:0000313" key="2">
    <source>
        <dbReference type="Proteomes" id="UP000185491"/>
    </source>
</evidence>
<evidence type="ECO:0000313" key="1">
    <source>
        <dbReference type="EMBL" id="APT91811.1"/>
    </source>
</evidence>
<sequence>MLSSALRRQAGLGGAIAQAHSAGFPVGLHTCGYAAAVILKLVADPLTTPDWVGLDIKALSEGMEGVIQGLDAWQRWANPPGCGPLKINWR</sequence>
<dbReference type="Proteomes" id="UP000185491">
    <property type="component" value="Chromosome"/>
</dbReference>
<keyword evidence="2" id="KW-1185">Reference proteome</keyword>
<protein>
    <submittedName>
        <fullName evidence="1">Uncharacterized protein</fullName>
    </submittedName>
</protein>
<dbReference type="AlphaFoldDB" id="A0A1L7D1H1"/>
<name>A0A1L7D1H1_9CORY</name>
<reference evidence="1 2" key="1">
    <citation type="submission" date="2014-08" db="EMBL/GenBank/DDBJ databases">
        <title>Complete genome sequence of Corynebacterium phocae M408/89/1(T)(=DSM 44612(T)), isolated from the common seal (Phoca vitulina).</title>
        <authorList>
            <person name="Ruckert C."/>
            <person name="Albersmeier A."/>
            <person name="Winkler A."/>
            <person name="Kalinowski J."/>
        </authorList>
    </citation>
    <scope>NUCLEOTIDE SEQUENCE [LARGE SCALE GENOMIC DNA]</scope>
    <source>
        <strain evidence="1 2">M408/89/1</strain>
    </source>
</reference>
<dbReference type="STRING" id="161895.CPHO_01540"/>
<dbReference type="KEGG" id="cpho:CPHO_01540"/>
<proteinExistence type="predicted"/>
<accession>A0A1L7D1H1</accession>